<proteinExistence type="predicted"/>
<evidence type="ECO:0000313" key="2">
    <source>
        <dbReference type="WBParaSite" id="RSKR_0000129700.1"/>
    </source>
</evidence>
<sequence length="412" mass="46632">MDNAAFIKNVTNPNMGARIDFYKKFVTNVFVEVNQGEKAKAMLENCFKAISQPIIGNKSYTSAVLYPEFVGVFSSIVADAATTKKHAASLIKDIGTIFRSLFVRNSNEIYSKVLAAVCKPLFVDAIEIKVICDSTDAAEFFIKRNVGNAMTEYTLPVFGTSDSDSDENGTSKLYLWYLCSKVFFDCNMINEACNHLNRAKMFLAENKNPATLTQYKFLLAKSYEASNRFNEATATYLEVLSQLPDNMVEEGKNHVAFSIFCSDPSKQKYDTMEELVVKQDVFRNHWSKEMFELMLTGAAIAPSKIKEYSELMGNVRKDDALISDGWLEHNIYCLLQNYETISLDTLSKQLHKDEKDILRISYNLIAAERIKARIDMESKFIIMEEEKSTEQLSSLICSQVSKIDAMIKAIKN</sequence>
<reference evidence="2" key="1">
    <citation type="submission" date="2016-11" db="UniProtKB">
        <authorList>
            <consortium name="WormBaseParasite"/>
        </authorList>
    </citation>
    <scope>IDENTIFICATION</scope>
    <source>
        <strain evidence="2">KR3021</strain>
    </source>
</reference>
<accession>A0AC35TJU3</accession>
<organism evidence="1 2">
    <name type="scientific">Rhabditophanes sp. KR3021</name>
    <dbReference type="NCBI Taxonomy" id="114890"/>
    <lineage>
        <taxon>Eukaryota</taxon>
        <taxon>Metazoa</taxon>
        <taxon>Ecdysozoa</taxon>
        <taxon>Nematoda</taxon>
        <taxon>Chromadorea</taxon>
        <taxon>Rhabditida</taxon>
        <taxon>Tylenchina</taxon>
        <taxon>Panagrolaimomorpha</taxon>
        <taxon>Strongyloidoidea</taxon>
        <taxon>Alloionematidae</taxon>
        <taxon>Rhabditophanes</taxon>
    </lineage>
</organism>
<dbReference type="WBParaSite" id="RSKR_0000129700.1">
    <property type="protein sequence ID" value="RSKR_0000129700.1"/>
    <property type="gene ID" value="RSKR_0000129700"/>
</dbReference>
<evidence type="ECO:0000313" key="1">
    <source>
        <dbReference type="Proteomes" id="UP000095286"/>
    </source>
</evidence>
<protein>
    <submittedName>
        <fullName evidence="2">COP9 signalosome complex subunit 4</fullName>
    </submittedName>
</protein>
<name>A0AC35TJU3_9BILA</name>
<dbReference type="Proteomes" id="UP000095286">
    <property type="component" value="Unplaced"/>
</dbReference>